<dbReference type="PANTHER" id="PTHR23419">
    <property type="entry name" value="DIVALENT CATION TOLERANCE CUTA-RELATED"/>
    <property type="match status" value="1"/>
</dbReference>
<protein>
    <submittedName>
        <fullName evidence="2">Divalent-cation tolerance protein CutA</fullName>
    </submittedName>
</protein>
<organism evidence="2 3">
    <name type="scientific">Halorhodospira neutriphila</name>
    <dbReference type="NCBI Taxonomy" id="168379"/>
    <lineage>
        <taxon>Bacteria</taxon>
        <taxon>Pseudomonadati</taxon>
        <taxon>Pseudomonadota</taxon>
        <taxon>Gammaproteobacteria</taxon>
        <taxon>Chromatiales</taxon>
        <taxon>Ectothiorhodospiraceae</taxon>
        <taxon>Halorhodospira</taxon>
    </lineage>
</organism>
<dbReference type="EMBL" id="NRSH01000005">
    <property type="protein sequence ID" value="MBK1725637.1"/>
    <property type="molecule type" value="Genomic_DNA"/>
</dbReference>
<evidence type="ECO:0000313" key="2">
    <source>
        <dbReference type="EMBL" id="MBK1725637.1"/>
    </source>
</evidence>
<dbReference type="PANTHER" id="PTHR23419:SF8">
    <property type="entry name" value="FI09726P"/>
    <property type="match status" value="1"/>
</dbReference>
<name>A0ABS1E3B6_9GAMM</name>
<evidence type="ECO:0000313" key="3">
    <source>
        <dbReference type="Proteomes" id="UP000738126"/>
    </source>
</evidence>
<evidence type="ECO:0000256" key="1">
    <source>
        <dbReference type="ARBA" id="ARBA00010169"/>
    </source>
</evidence>
<dbReference type="InterPro" id="IPR015867">
    <property type="entry name" value="N-reg_PII/ATP_PRibTrfase_C"/>
</dbReference>
<comment type="similarity">
    <text evidence="1">Belongs to the CutA family.</text>
</comment>
<gene>
    <name evidence="2" type="ORF">CKO13_01055</name>
</gene>
<dbReference type="Pfam" id="PF03091">
    <property type="entry name" value="CutA1"/>
    <property type="match status" value="1"/>
</dbReference>
<dbReference type="Gene3D" id="3.30.70.120">
    <property type="match status" value="1"/>
</dbReference>
<keyword evidence="3" id="KW-1185">Reference proteome</keyword>
<proteinExistence type="inferred from homology"/>
<dbReference type="RefSeq" id="WP_200255997.1">
    <property type="nucleotide sequence ID" value="NZ_NRSH01000005.1"/>
</dbReference>
<sequence length="106" mass="11481">MASTHLIALCTCPDEATARRLASEVVEAGLAACVNILPGVTSVFYWEGEAQSEPEQLLLIKTTDTAYSRLEAHLVASHPYELPEVVAVGIEKGLQGFLDWIAQQAR</sequence>
<reference evidence="2 3" key="1">
    <citation type="journal article" date="2020" name="Microorganisms">
        <title>Osmotic Adaptation and Compatible Solute Biosynthesis of Phototrophic Bacteria as Revealed from Genome Analyses.</title>
        <authorList>
            <person name="Imhoff J.F."/>
            <person name="Rahn T."/>
            <person name="Kunzel S."/>
            <person name="Keller A."/>
            <person name="Neulinger S.C."/>
        </authorList>
    </citation>
    <scope>NUCLEOTIDE SEQUENCE [LARGE SCALE GENOMIC DNA]</scope>
    <source>
        <strain evidence="2 3">DSM 15116</strain>
    </source>
</reference>
<accession>A0ABS1E3B6</accession>
<comment type="caution">
    <text evidence="2">The sequence shown here is derived from an EMBL/GenBank/DDBJ whole genome shotgun (WGS) entry which is preliminary data.</text>
</comment>
<dbReference type="SUPFAM" id="SSF54913">
    <property type="entry name" value="GlnB-like"/>
    <property type="match status" value="1"/>
</dbReference>
<dbReference type="InterPro" id="IPR011322">
    <property type="entry name" value="N-reg_PII-like_a/b"/>
</dbReference>
<dbReference type="Proteomes" id="UP000738126">
    <property type="component" value="Unassembled WGS sequence"/>
</dbReference>
<dbReference type="InterPro" id="IPR004323">
    <property type="entry name" value="Ion_tolerance_CutA"/>
</dbReference>